<evidence type="ECO:0000256" key="13">
    <source>
        <dbReference type="ARBA" id="ARBA00023170"/>
    </source>
</evidence>
<dbReference type="GO" id="GO:0071363">
    <property type="term" value="P:cellular response to growth factor stimulus"/>
    <property type="evidence" value="ECO:0007669"/>
    <property type="project" value="TreeGrafter"/>
</dbReference>
<evidence type="ECO:0000313" key="15">
    <source>
        <dbReference type="Proteomes" id="UP000887561"/>
    </source>
</evidence>
<keyword evidence="10" id="KW-0067">ATP-binding</keyword>
<keyword evidence="6" id="KW-0812">Transmembrane</keyword>
<dbReference type="Gene3D" id="1.10.510.10">
    <property type="entry name" value="Transferase(Phosphotransferase) domain 1"/>
    <property type="match status" value="1"/>
</dbReference>
<dbReference type="GO" id="GO:0048179">
    <property type="term" value="C:activin receptor complex"/>
    <property type="evidence" value="ECO:0007669"/>
    <property type="project" value="TreeGrafter"/>
</dbReference>
<proteinExistence type="inferred from homology"/>
<dbReference type="AlphaFoldDB" id="A0A915N150"/>
<keyword evidence="4" id="KW-0723">Serine/threonine-protein kinase</keyword>
<evidence type="ECO:0000256" key="8">
    <source>
        <dbReference type="ARBA" id="ARBA00022741"/>
    </source>
</evidence>
<comment type="similarity">
    <text evidence="2">Belongs to the protein kinase superfamily. TKL Ser/Thr protein kinase family. TGFB receptor subfamily.</text>
</comment>
<dbReference type="InterPro" id="IPR008271">
    <property type="entry name" value="Ser/Thr_kinase_AS"/>
</dbReference>
<dbReference type="GO" id="GO:0017002">
    <property type="term" value="F:activin receptor activity"/>
    <property type="evidence" value="ECO:0007669"/>
    <property type="project" value="TreeGrafter"/>
</dbReference>
<dbReference type="GO" id="GO:0048185">
    <property type="term" value="F:activin binding"/>
    <property type="evidence" value="ECO:0007669"/>
    <property type="project" value="TreeGrafter"/>
</dbReference>
<evidence type="ECO:0000256" key="7">
    <source>
        <dbReference type="ARBA" id="ARBA00022729"/>
    </source>
</evidence>
<dbReference type="WBParaSite" id="scaffold7276_cov163.g11864">
    <property type="protein sequence ID" value="scaffold7276_cov163.g11864"/>
    <property type="gene ID" value="scaffold7276_cov163.g11864"/>
</dbReference>
<evidence type="ECO:0000259" key="14">
    <source>
        <dbReference type="PROSITE" id="PS50011"/>
    </source>
</evidence>
<evidence type="ECO:0000256" key="3">
    <source>
        <dbReference type="ARBA" id="ARBA00012401"/>
    </source>
</evidence>
<evidence type="ECO:0000256" key="9">
    <source>
        <dbReference type="ARBA" id="ARBA00022777"/>
    </source>
</evidence>
<evidence type="ECO:0000256" key="10">
    <source>
        <dbReference type="ARBA" id="ARBA00022840"/>
    </source>
</evidence>
<feature type="domain" description="Protein kinase" evidence="14">
    <location>
        <begin position="214"/>
        <end position="496"/>
    </location>
</feature>
<dbReference type="GO" id="GO:0005524">
    <property type="term" value="F:ATP binding"/>
    <property type="evidence" value="ECO:0007669"/>
    <property type="project" value="UniProtKB-KW"/>
</dbReference>
<dbReference type="SMART" id="SM00220">
    <property type="entry name" value="S_TKc"/>
    <property type="match status" value="1"/>
</dbReference>
<keyword evidence="5" id="KW-0808">Transferase</keyword>
<keyword evidence="11" id="KW-1133">Transmembrane helix</keyword>
<keyword evidence="7" id="KW-0732">Signal</keyword>
<dbReference type="PANTHER" id="PTHR23255">
    <property type="entry name" value="TRANSFORMING GROWTH FACTOR-BETA RECEPTOR TYPE I AND II"/>
    <property type="match status" value="1"/>
</dbReference>
<keyword evidence="8" id="KW-0547">Nucleotide-binding</keyword>
<dbReference type="Gene3D" id="3.30.200.20">
    <property type="entry name" value="Phosphorylase Kinase, domain 1"/>
    <property type="match status" value="1"/>
</dbReference>
<organism evidence="15 16">
    <name type="scientific">Meloidogyne javanica</name>
    <name type="common">Root-knot nematode worm</name>
    <dbReference type="NCBI Taxonomy" id="6303"/>
    <lineage>
        <taxon>Eukaryota</taxon>
        <taxon>Metazoa</taxon>
        <taxon>Ecdysozoa</taxon>
        <taxon>Nematoda</taxon>
        <taxon>Chromadorea</taxon>
        <taxon>Rhabditida</taxon>
        <taxon>Tylenchina</taxon>
        <taxon>Tylenchomorpha</taxon>
        <taxon>Tylenchoidea</taxon>
        <taxon>Meloidogynidae</taxon>
        <taxon>Meloidogyninae</taxon>
        <taxon>Meloidogyne</taxon>
        <taxon>Meloidogyne incognita group</taxon>
    </lineage>
</organism>
<dbReference type="InterPro" id="IPR011009">
    <property type="entry name" value="Kinase-like_dom_sf"/>
</dbReference>
<evidence type="ECO:0000256" key="11">
    <source>
        <dbReference type="ARBA" id="ARBA00022989"/>
    </source>
</evidence>
<dbReference type="PANTHER" id="PTHR23255:SF98">
    <property type="entry name" value="SERINE_THREONINE-PROTEIN KINASE RECEPTOR"/>
    <property type="match status" value="1"/>
</dbReference>
<dbReference type="Proteomes" id="UP000887561">
    <property type="component" value="Unplaced"/>
</dbReference>
<evidence type="ECO:0000256" key="2">
    <source>
        <dbReference type="ARBA" id="ARBA00009605"/>
    </source>
</evidence>
<sequence length="512" mass="58134">MHIFGFFGHIIHITVYGLILKGVGSHLYVALLAENLTLILGCRSSESDEEIIDNSNNYLATSNALTDNNHENLPEFFNKFGKIGVNYDLDVNDTEPALKNKPFIYCQKYEQNSCASKNPEDCTETVKCYAAINTHLLACMAVSLYTINENGTFHEIPSIKSCWSQGASELRECRSEDEWIKQIRPISNGMNSREPLIGGEVTLSDGTRLKLTEMEITEKIAEGRFGQVYKAKIGDRFLAVKQFVDNGEDSWTNEMDIHSMKSISKNDCIAEFLGGFYFEKKYMLLIKFYSKCSLFDYLKENTVTLLQSLRMISSMLCGLAFLHEEIPNGSDPKPTIVHRDLKSKNILVRDDLSTCITDFGLALKCESSKTISPGQNLLQVGTRRYMSPEVLEGATEFTSFAFQQIDVYAAALVIWEVLSRTCINEENKEENVVNKLTENCENIRSEIGTNPSLSQIREHVALRKCRPRVRPALMDNEISTCIVRTMSEMWDHEPVLFEIIYLIRSLRGYTYD</sequence>
<evidence type="ECO:0000256" key="1">
    <source>
        <dbReference type="ARBA" id="ARBA00004479"/>
    </source>
</evidence>
<dbReference type="EC" id="2.7.11.30" evidence="3"/>
<dbReference type="PROSITE" id="PS50011">
    <property type="entry name" value="PROTEIN_KINASE_DOM"/>
    <property type="match status" value="1"/>
</dbReference>
<dbReference type="SUPFAM" id="SSF56112">
    <property type="entry name" value="Protein kinase-like (PK-like)"/>
    <property type="match status" value="1"/>
</dbReference>
<evidence type="ECO:0000256" key="6">
    <source>
        <dbReference type="ARBA" id="ARBA00022692"/>
    </source>
</evidence>
<dbReference type="PROSITE" id="PS00108">
    <property type="entry name" value="PROTEIN_KINASE_ST"/>
    <property type="match status" value="1"/>
</dbReference>
<evidence type="ECO:0000256" key="4">
    <source>
        <dbReference type="ARBA" id="ARBA00022527"/>
    </source>
</evidence>
<name>A0A915N150_MELJA</name>
<dbReference type="Pfam" id="PF00069">
    <property type="entry name" value="Pkinase"/>
    <property type="match status" value="1"/>
</dbReference>
<keyword evidence="13" id="KW-0675">Receptor</keyword>
<comment type="subcellular location">
    <subcellularLocation>
        <location evidence="1">Membrane</location>
        <topology evidence="1">Single-pass type I membrane protein</topology>
    </subcellularLocation>
</comment>
<accession>A0A915N150</accession>
<evidence type="ECO:0000256" key="12">
    <source>
        <dbReference type="ARBA" id="ARBA00023136"/>
    </source>
</evidence>
<reference evidence="16" key="1">
    <citation type="submission" date="2022-11" db="UniProtKB">
        <authorList>
            <consortium name="WormBaseParasite"/>
        </authorList>
    </citation>
    <scope>IDENTIFICATION</scope>
</reference>
<keyword evidence="9" id="KW-0418">Kinase</keyword>
<protein>
    <recommendedName>
        <fullName evidence="3">receptor protein serine/threonine kinase</fullName>
        <ecNumber evidence="3">2.7.11.30</ecNumber>
    </recommendedName>
</protein>
<keyword evidence="12" id="KW-0472">Membrane</keyword>
<dbReference type="InterPro" id="IPR000719">
    <property type="entry name" value="Prot_kinase_dom"/>
</dbReference>
<evidence type="ECO:0000313" key="16">
    <source>
        <dbReference type="WBParaSite" id="scaffold7276_cov163.g11864"/>
    </source>
</evidence>
<keyword evidence="15" id="KW-1185">Reference proteome</keyword>
<evidence type="ECO:0000256" key="5">
    <source>
        <dbReference type="ARBA" id="ARBA00022679"/>
    </source>
</evidence>
<dbReference type="InterPro" id="IPR000333">
    <property type="entry name" value="TGFB_receptor"/>
</dbReference>